<keyword evidence="2" id="KW-1185">Reference proteome</keyword>
<dbReference type="HOGENOM" id="CLU_2384051_0_0_4"/>
<reference evidence="1 2" key="1">
    <citation type="journal article" date="2007" name="J. Bacteriol.">
        <title>Whole-genome analysis of the methyl tert-butyl ether-degrading beta-proteobacterium Methylibium petroleiphilum PM1.</title>
        <authorList>
            <person name="Kane S.R."/>
            <person name="Chakicherla A.Y."/>
            <person name="Chain P.S.G."/>
            <person name="Schmidt R."/>
            <person name="Shin M.W."/>
            <person name="Legler T.C."/>
            <person name="Scow K.M."/>
            <person name="Larimer F.W."/>
            <person name="Lucas S.M."/>
            <person name="Richardson P.M."/>
            <person name="Hristova K.R."/>
        </authorList>
    </citation>
    <scope>NUCLEOTIDE SEQUENCE [LARGE SCALE GENOMIC DNA]</scope>
    <source>
        <strain evidence="2">ATCC BAA-1232 / LMG 22953 / PM1</strain>
        <plasmid evidence="1 2">RPME01</plasmid>
    </source>
</reference>
<name>A2SMT3_METPP</name>
<evidence type="ECO:0000313" key="1">
    <source>
        <dbReference type="EMBL" id="ABM96872.1"/>
    </source>
</evidence>
<dbReference type="KEGG" id="mpt:Mpe_B0093"/>
<dbReference type="Proteomes" id="UP000000366">
    <property type="component" value="Plasmid RPME01"/>
</dbReference>
<dbReference type="AlphaFoldDB" id="A2SMT3"/>
<evidence type="ECO:0000313" key="2">
    <source>
        <dbReference type="Proteomes" id="UP000000366"/>
    </source>
</evidence>
<geneLocation type="plasmid" evidence="1 2">
    <name>RPME01</name>
</geneLocation>
<keyword evidence="1" id="KW-0614">Plasmid</keyword>
<organism evidence="1 2">
    <name type="scientific">Methylibium petroleiphilum (strain ATCC BAA-1232 / LMG 22953 / PM1)</name>
    <dbReference type="NCBI Taxonomy" id="420662"/>
    <lineage>
        <taxon>Bacteria</taxon>
        <taxon>Pseudomonadati</taxon>
        <taxon>Pseudomonadota</taxon>
        <taxon>Betaproteobacteria</taxon>
        <taxon>Burkholderiales</taxon>
        <taxon>Sphaerotilaceae</taxon>
        <taxon>Methylibium</taxon>
    </lineage>
</organism>
<gene>
    <name evidence="1" type="ordered locus">Mpe_B0093</name>
</gene>
<dbReference type="eggNOG" id="ENOG502ZR03">
    <property type="taxonomic scope" value="Bacteria"/>
</dbReference>
<dbReference type="RefSeq" id="WP_011831487.1">
    <property type="nucleotide sequence ID" value="NC_008826.1"/>
</dbReference>
<dbReference type="EMBL" id="CP000556">
    <property type="protein sequence ID" value="ABM96872.1"/>
    <property type="molecule type" value="Genomic_DNA"/>
</dbReference>
<accession>A2SMT3</accession>
<sequence>MYAQTTNNDHGAIDIGLECLGCIGDAGQATCKMFADGLCTGNRAGKCMRAAMVDHAEAQAEIILATIALMARTAKSGRDLRAQLPKIEKIMAATVA</sequence>
<protein>
    <submittedName>
        <fullName evidence="1">Uncharacterized protein</fullName>
    </submittedName>
</protein>
<proteinExistence type="predicted"/>